<organism evidence="1 2">
    <name type="scientific">Raoultibacter timonensis</name>
    <dbReference type="NCBI Taxonomy" id="1907662"/>
    <lineage>
        <taxon>Bacteria</taxon>
        <taxon>Bacillati</taxon>
        <taxon>Actinomycetota</taxon>
        <taxon>Coriobacteriia</taxon>
        <taxon>Eggerthellales</taxon>
        <taxon>Eggerthellaceae</taxon>
        <taxon>Raoultibacter</taxon>
    </lineage>
</organism>
<dbReference type="RefSeq" id="WP_244385873.1">
    <property type="nucleotide sequence ID" value="NZ_AP025564.1"/>
</dbReference>
<accession>A0ABM7WJU7</accession>
<dbReference type="EMBL" id="AP025564">
    <property type="protein sequence ID" value="BDE96629.1"/>
    <property type="molecule type" value="Genomic_DNA"/>
</dbReference>
<protein>
    <submittedName>
        <fullName evidence="1">Uncharacterized protein</fullName>
    </submittedName>
</protein>
<name>A0ABM7WJU7_9ACTN</name>
<sequence>MPRKSPKYAVSQAYMRSVLANERRVQYLECEIEKQQSRLALNGVEGGESVSRTMAGDAFERGFVKLYELCDEMDTELIGYVEEREKARRVLSHIAGSKGYDVLYLRYFEGMKFKDIYRRIYVSEDYMYELHRTALIELYPYVPAEYRQRNNGSRCPEKPSET</sequence>
<evidence type="ECO:0000313" key="1">
    <source>
        <dbReference type="EMBL" id="BDE96629.1"/>
    </source>
</evidence>
<reference evidence="1 2" key="1">
    <citation type="submission" date="2022-01" db="EMBL/GenBank/DDBJ databases">
        <title>Novel bile acid biosynthetic pathways are enriched in the microbiome of centenarians.</title>
        <authorList>
            <person name="Sato Y."/>
            <person name="Atarashi K."/>
            <person name="Plichta R.D."/>
            <person name="Arai Y."/>
            <person name="Sasajima S."/>
            <person name="Kearney M.S."/>
            <person name="Suda W."/>
            <person name="Takeshita K."/>
            <person name="Sasaki T."/>
            <person name="Okamoto S."/>
            <person name="Skelly N.A."/>
            <person name="Okamura Y."/>
            <person name="Vlamakis H."/>
            <person name="Li Y."/>
            <person name="Tanoue T."/>
            <person name="Takei H."/>
            <person name="Nittono H."/>
            <person name="Narushima S."/>
            <person name="Irie J."/>
            <person name="Itoh H."/>
            <person name="Moriya K."/>
            <person name="Sugiura Y."/>
            <person name="Suematsu M."/>
            <person name="Moritoki N."/>
            <person name="Shibata S."/>
            <person name="Littman R.D."/>
            <person name="Fischbach A.M."/>
            <person name="Uwamino Y."/>
            <person name="Inoue T."/>
            <person name="Honda A."/>
            <person name="Hattori M."/>
            <person name="Murai T."/>
            <person name="Xavier J.R."/>
            <person name="Hirose N."/>
            <person name="Honda K."/>
        </authorList>
    </citation>
    <scope>NUCLEOTIDE SEQUENCE [LARGE SCALE GENOMIC DNA]</scope>
    <source>
        <strain evidence="1 2">CE91-St30</strain>
    </source>
</reference>
<evidence type="ECO:0000313" key="2">
    <source>
        <dbReference type="Proteomes" id="UP001320544"/>
    </source>
</evidence>
<proteinExistence type="predicted"/>
<keyword evidence="2" id="KW-1185">Reference proteome</keyword>
<dbReference type="Proteomes" id="UP001320544">
    <property type="component" value="Chromosome"/>
</dbReference>
<gene>
    <name evidence="1" type="ORF">CE91St30_19620</name>
</gene>